<dbReference type="EMBL" id="JAYMYQ010000007">
    <property type="protein sequence ID" value="KAK7320825.1"/>
    <property type="molecule type" value="Genomic_DNA"/>
</dbReference>
<comment type="subcellular location">
    <subcellularLocation>
        <location evidence="1">Cell membrane</location>
        <topology evidence="1">Single-pass membrane protein</topology>
    </subcellularLocation>
    <subcellularLocation>
        <location evidence="2">Endoplasmic reticulum membrane</location>
        <topology evidence="2">Single-pass membrane protein</topology>
    </subcellularLocation>
</comment>
<feature type="transmembrane region" description="Helical" evidence="15">
    <location>
        <begin position="178"/>
        <end position="209"/>
    </location>
</feature>
<evidence type="ECO:0000256" key="13">
    <source>
        <dbReference type="ARBA" id="ARBA00047604"/>
    </source>
</evidence>
<evidence type="ECO:0000256" key="8">
    <source>
        <dbReference type="ARBA" id="ARBA00022824"/>
    </source>
</evidence>
<keyword evidence="8" id="KW-0256">Endoplasmic reticulum</keyword>
<evidence type="ECO:0000256" key="4">
    <source>
        <dbReference type="ARBA" id="ARBA00005189"/>
    </source>
</evidence>
<evidence type="ECO:0000256" key="5">
    <source>
        <dbReference type="ARBA" id="ARBA00022475"/>
    </source>
</evidence>
<keyword evidence="9 15" id="KW-1133">Transmembrane helix</keyword>
<name>A0AAN9Q1G7_CANGL</name>
<evidence type="ECO:0000259" key="16">
    <source>
        <dbReference type="Pfam" id="PF03007"/>
    </source>
</evidence>
<evidence type="ECO:0000313" key="19">
    <source>
        <dbReference type="Proteomes" id="UP001367508"/>
    </source>
</evidence>
<comment type="catalytic activity">
    <reaction evidence="13">
        <text>a long chain fatty alcohol + a fatty acyl-CoA = a long-chain alcohol wax ester + CoA</text>
        <dbReference type="Rhea" id="RHEA:38443"/>
        <dbReference type="ChEBI" id="CHEBI:17135"/>
        <dbReference type="ChEBI" id="CHEBI:57287"/>
        <dbReference type="ChEBI" id="CHEBI:77636"/>
        <dbReference type="ChEBI" id="CHEBI:235323"/>
        <dbReference type="EC" id="2.3.1.75"/>
    </reaction>
</comment>
<comment type="caution">
    <text evidence="18">The sequence shown here is derived from an EMBL/GenBank/DDBJ whole genome shotgun (WGS) entry which is preliminary data.</text>
</comment>
<dbReference type="FunFam" id="3.30.559.10:FF:000033">
    <property type="entry name" value="O-acyltransferase (WSD1-like) family protein"/>
    <property type="match status" value="1"/>
</dbReference>
<keyword evidence="10 15" id="KW-0472">Membrane</keyword>
<organism evidence="18 19">
    <name type="scientific">Canavalia gladiata</name>
    <name type="common">Sword bean</name>
    <name type="synonym">Dolichos gladiatus</name>
    <dbReference type="NCBI Taxonomy" id="3824"/>
    <lineage>
        <taxon>Eukaryota</taxon>
        <taxon>Viridiplantae</taxon>
        <taxon>Streptophyta</taxon>
        <taxon>Embryophyta</taxon>
        <taxon>Tracheophyta</taxon>
        <taxon>Spermatophyta</taxon>
        <taxon>Magnoliopsida</taxon>
        <taxon>eudicotyledons</taxon>
        <taxon>Gunneridae</taxon>
        <taxon>Pentapetalae</taxon>
        <taxon>rosids</taxon>
        <taxon>fabids</taxon>
        <taxon>Fabales</taxon>
        <taxon>Fabaceae</taxon>
        <taxon>Papilionoideae</taxon>
        <taxon>50 kb inversion clade</taxon>
        <taxon>NPAAA clade</taxon>
        <taxon>indigoferoid/millettioid clade</taxon>
        <taxon>Phaseoleae</taxon>
        <taxon>Canavalia</taxon>
    </lineage>
</organism>
<protein>
    <recommendedName>
        <fullName evidence="20">Diacylglycerol O-acyltransferase</fullName>
    </recommendedName>
</protein>
<comment type="catalytic activity">
    <reaction evidence="14">
        <text>an acyl-CoA + a 1,2-diacyl-sn-glycerol = a triacyl-sn-glycerol + CoA</text>
        <dbReference type="Rhea" id="RHEA:10868"/>
        <dbReference type="ChEBI" id="CHEBI:17815"/>
        <dbReference type="ChEBI" id="CHEBI:57287"/>
        <dbReference type="ChEBI" id="CHEBI:58342"/>
        <dbReference type="ChEBI" id="CHEBI:64615"/>
        <dbReference type="EC" id="2.3.1.20"/>
    </reaction>
</comment>
<accession>A0AAN9Q1G7</accession>
<evidence type="ECO:0000256" key="15">
    <source>
        <dbReference type="SAM" id="Phobius"/>
    </source>
</evidence>
<dbReference type="PANTHER" id="PTHR31650:SF1">
    <property type="entry name" value="WAX ESTER SYNTHASE_DIACYLGLYCEROL ACYLTRANSFERASE 4-RELATED"/>
    <property type="match status" value="1"/>
</dbReference>
<dbReference type="PANTHER" id="PTHR31650">
    <property type="entry name" value="O-ACYLTRANSFERASE (WSD1-LIKE) FAMILY PROTEIN"/>
    <property type="match status" value="1"/>
</dbReference>
<feature type="domain" description="O-acyltransferase WSD1 C-terminal" evidence="17">
    <location>
        <begin position="320"/>
        <end position="463"/>
    </location>
</feature>
<dbReference type="InterPro" id="IPR023213">
    <property type="entry name" value="CAT-like_dom_sf"/>
</dbReference>
<evidence type="ECO:0000256" key="11">
    <source>
        <dbReference type="ARBA" id="ARBA00023315"/>
    </source>
</evidence>
<evidence type="ECO:0000256" key="6">
    <source>
        <dbReference type="ARBA" id="ARBA00022679"/>
    </source>
</evidence>
<dbReference type="GO" id="GO:0005789">
    <property type="term" value="C:endoplasmic reticulum membrane"/>
    <property type="evidence" value="ECO:0007669"/>
    <property type="project" value="UniProtKB-SubCell"/>
</dbReference>
<keyword evidence="6" id="KW-0808">Transferase</keyword>
<dbReference type="GO" id="GO:0005886">
    <property type="term" value="C:plasma membrane"/>
    <property type="evidence" value="ECO:0007669"/>
    <property type="project" value="UniProtKB-SubCell"/>
</dbReference>
<evidence type="ECO:0000256" key="7">
    <source>
        <dbReference type="ARBA" id="ARBA00022692"/>
    </source>
</evidence>
<dbReference type="GO" id="GO:0004144">
    <property type="term" value="F:diacylglycerol O-acyltransferase activity"/>
    <property type="evidence" value="ECO:0007669"/>
    <property type="project" value="UniProtKB-EC"/>
</dbReference>
<comment type="similarity">
    <text evidence="12">In the N-terminal section; belongs to the long-chain O-acyltransferase family.</text>
</comment>
<dbReference type="InterPro" id="IPR009721">
    <property type="entry name" value="O-acyltransferase_WSD1_C"/>
</dbReference>
<evidence type="ECO:0000256" key="3">
    <source>
        <dbReference type="ARBA" id="ARBA00004771"/>
    </source>
</evidence>
<evidence type="ECO:0000256" key="14">
    <source>
        <dbReference type="ARBA" id="ARBA00048109"/>
    </source>
</evidence>
<comment type="pathway">
    <text evidence="3">Glycerolipid metabolism; triacylglycerol biosynthesis.</text>
</comment>
<reference evidence="18 19" key="1">
    <citation type="submission" date="2024-01" db="EMBL/GenBank/DDBJ databases">
        <title>The genomes of 5 underutilized Papilionoideae crops provide insights into root nodulation and disease resistanc.</title>
        <authorList>
            <person name="Jiang F."/>
        </authorList>
    </citation>
    <scope>NUCLEOTIDE SEQUENCE [LARGE SCALE GENOMIC DNA]</scope>
    <source>
        <strain evidence="18">LVBAO_FW01</strain>
        <tissue evidence="18">Leaves</tissue>
    </source>
</reference>
<evidence type="ECO:0000256" key="12">
    <source>
        <dbReference type="ARBA" id="ARBA00024360"/>
    </source>
</evidence>
<dbReference type="Proteomes" id="UP001367508">
    <property type="component" value="Unassembled WGS sequence"/>
</dbReference>
<proteinExistence type="inferred from homology"/>
<keyword evidence="5" id="KW-1003">Cell membrane</keyword>
<dbReference type="Pfam" id="PF03007">
    <property type="entry name" value="WS_DGAT_cat"/>
    <property type="match status" value="1"/>
</dbReference>
<feature type="domain" description="O-acyltransferase WSD1-like N-terminal" evidence="16">
    <location>
        <begin position="92"/>
        <end position="253"/>
    </location>
</feature>
<comment type="pathway">
    <text evidence="4">Lipid metabolism.</text>
</comment>
<evidence type="ECO:0000256" key="9">
    <source>
        <dbReference type="ARBA" id="ARBA00022989"/>
    </source>
</evidence>
<keyword evidence="11" id="KW-0012">Acyltransferase</keyword>
<evidence type="ECO:0000256" key="1">
    <source>
        <dbReference type="ARBA" id="ARBA00004162"/>
    </source>
</evidence>
<evidence type="ECO:0008006" key="20">
    <source>
        <dbReference type="Google" id="ProtNLM"/>
    </source>
</evidence>
<keyword evidence="7 15" id="KW-0812">Transmembrane</keyword>
<sequence length="476" mass="53468">MVSNDGEPLSPAARLFHAPTINCYVIAIMGCKTRINPQVIKEGLCQTLLKHPRFTSKLVKKGRKTRWTPTTVNLDEHMIIPEIDPSIEYPDRFLEDYISNFTKTPLDLSKPLWELHLLNIKTSDAEAVGIFRIHHSIGDGASLISLLLAATRKTSDPEALPTVPTHKRLTSPNPSFSFWRFFFAIWWGLLLIWHTLVDMLMFILTILFIRDTPTPLKGAPGVEHNTKRFVHRTVNLDDIKLVKKEMKTTINDVLLGVTQAGLTRYLNRAYGEDANSDGVKQTSGVLKKIRLRAAILVNIRPVGGIQDLADMMAEKSKVRWGNWMGYIILPFSIGLHEDPLEYVRQAKATIDRKKHSLEAICSYACAKLVLNLFGVKVAAAITRRVLFNTTVAFSNVPGPVEEISFCGHPAAYFAPSVYGHPHALTIHYQSYANKMTISVSVDPHVIPDPYLLCDDLEQSLKRILDAVQKKHVPNVI</sequence>
<evidence type="ECO:0000259" key="17">
    <source>
        <dbReference type="Pfam" id="PF06974"/>
    </source>
</evidence>
<evidence type="ECO:0000256" key="2">
    <source>
        <dbReference type="ARBA" id="ARBA00004389"/>
    </source>
</evidence>
<dbReference type="InterPro" id="IPR045034">
    <property type="entry name" value="O-acyltransferase_WSD1-like"/>
</dbReference>
<evidence type="ECO:0000256" key="10">
    <source>
        <dbReference type="ARBA" id="ARBA00023136"/>
    </source>
</evidence>
<evidence type="ECO:0000313" key="18">
    <source>
        <dbReference type="EMBL" id="KAK7320825.1"/>
    </source>
</evidence>
<dbReference type="Pfam" id="PF06974">
    <property type="entry name" value="WS_DGAT_C"/>
    <property type="match status" value="1"/>
</dbReference>
<gene>
    <name evidence="18" type="ORF">VNO77_30659</name>
</gene>
<dbReference type="InterPro" id="IPR004255">
    <property type="entry name" value="O-acyltransferase_WSD1_N"/>
</dbReference>
<dbReference type="SUPFAM" id="SSF52777">
    <property type="entry name" value="CoA-dependent acyltransferases"/>
    <property type="match status" value="1"/>
</dbReference>
<dbReference type="GO" id="GO:0047196">
    <property type="term" value="F:long-chain-alcohol O-fatty-acyltransferase activity"/>
    <property type="evidence" value="ECO:0007669"/>
    <property type="project" value="UniProtKB-EC"/>
</dbReference>
<dbReference type="AlphaFoldDB" id="A0AAN9Q1G7"/>
<dbReference type="GO" id="GO:0019432">
    <property type="term" value="P:triglyceride biosynthetic process"/>
    <property type="evidence" value="ECO:0007669"/>
    <property type="project" value="TreeGrafter"/>
</dbReference>
<keyword evidence="19" id="KW-1185">Reference proteome</keyword>
<dbReference type="Gene3D" id="3.30.559.10">
    <property type="entry name" value="Chloramphenicol acetyltransferase-like domain"/>
    <property type="match status" value="1"/>
</dbReference>